<organism evidence="7 8">
    <name type="scientific">SAR86 cluster bacterium</name>
    <dbReference type="NCBI Taxonomy" id="2030880"/>
    <lineage>
        <taxon>Bacteria</taxon>
        <taxon>Pseudomonadati</taxon>
        <taxon>Pseudomonadota</taxon>
        <taxon>Gammaproteobacteria</taxon>
        <taxon>SAR86 cluster</taxon>
    </lineage>
</organism>
<dbReference type="AlphaFoldDB" id="A0A2A4MVG6"/>
<evidence type="ECO:0000256" key="4">
    <source>
        <dbReference type="ARBA" id="ARBA00023136"/>
    </source>
</evidence>
<keyword evidence="2 5" id="KW-0812">Transmembrane</keyword>
<feature type="domain" description="Lipopolysaccharide assembly protein A" evidence="6">
    <location>
        <begin position="27"/>
        <end position="92"/>
    </location>
</feature>
<dbReference type="Proteomes" id="UP000218172">
    <property type="component" value="Unassembled WGS sequence"/>
</dbReference>
<keyword evidence="3 5" id="KW-1133">Transmembrane helix</keyword>
<dbReference type="InterPro" id="IPR010445">
    <property type="entry name" value="LapA_dom"/>
</dbReference>
<evidence type="ECO:0000256" key="2">
    <source>
        <dbReference type="ARBA" id="ARBA00022692"/>
    </source>
</evidence>
<comment type="caution">
    <text evidence="7">The sequence shown here is derived from an EMBL/GenBank/DDBJ whole genome shotgun (WGS) entry which is preliminary data.</text>
</comment>
<reference evidence="8" key="1">
    <citation type="submission" date="2017-08" db="EMBL/GenBank/DDBJ databases">
        <title>A dynamic microbial community with high functional redundancy inhabits the cold, oxic subseafloor aquifer.</title>
        <authorList>
            <person name="Tully B.J."/>
            <person name="Wheat C.G."/>
            <person name="Glazer B.T."/>
            <person name="Huber J.A."/>
        </authorList>
    </citation>
    <scope>NUCLEOTIDE SEQUENCE [LARGE SCALE GENOMIC DNA]</scope>
</reference>
<dbReference type="Pfam" id="PF06305">
    <property type="entry name" value="LapA_dom"/>
    <property type="match status" value="1"/>
</dbReference>
<evidence type="ECO:0000313" key="7">
    <source>
        <dbReference type="EMBL" id="PCH63586.1"/>
    </source>
</evidence>
<evidence type="ECO:0000313" key="8">
    <source>
        <dbReference type="Proteomes" id="UP000218172"/>
    </source>
</evidence>
<keyword evidence="1" id="KW-1003">Cell membrane</keyword>
<gene>
    <name evidence="7" type="ORF">COC19_00850</name>
</gene>
<evidence type="ECO:0000256" key="3">
    <source>
        <dbReference type="ARBA" id="ARBA00022989"/>
    </source>
</evidence>
<sequence>MRKLTRLLAVIFLLLVFFASIAFSYINTSKVAVSFGFYQFNEQAVSVWIISAFALGALLGLILGLGLLKSLKSRVEIRKLSKQLAAAQQQNEVLRGQAMKDA</sequence>
<accession>A0A2A4MVG6</accession>
<dbReference type="EMBL" id="NVQR01000012">
    <property type="protein sequence ID" value="PCH63586.1"/>
    <property type="molecule type" value="Genomic_DNA"/>
</dbReference>
<evidence type="ECO:0000256" key="1">
    <source>
        <dbReference type="ARBA" id="ARBA00022475"/>
    </source>
</evidence>
<keyword evidence="4 5" id="KW-0472">Membrane</keyword>
<proteinExistence type="predicted"/>
<evidence type="ECO:0000256" key="5">
    <source>
        <dbReference type="SAM" id="Phobius"/>
    </source>
</evidence>
<name>A0A2A4MVG6_9GAMM</name>
<protein>
    <recommendedName>
        <fullName evidence="6">Lipopolysaccharide assembly protein A domain-containing protein</fullName>
    </recommendedName>
</protein>
<evidence type="ECO:0000259" key="6">
    <source>
        <dbReference type="Pfam" id="PF06305"/>
    </source>
</evidence>
<feature type="transmembrane region" description="Helical" evidence="5">
    <location>
        <begin position="48"/>
        <end position="68"/>
    </location>
</feature>
<dbReference type="GO" id="GO:0005886">
    <property type="term" value="C:plasma membrane"/>
    <property type="evidence" value="ECO:0007669"/>
    <property type="project" value="InterPro"/>
</dbReference>